<evidence type="ECO:0000256" key="1">
    <source>
        <dbReference type="ARBA" id="ARBA00022737"/>
    </source>
</evidence>
<dbReference type="Pfam" id="PF12796">
    <property type="entry name" value="Ank_2"/>
    <property type="match status" value="1"/>
</dbReference>
<dbReference type="Proteomes" id="UP001160390">
    <property type="component" value="Unassembled WGS sequence"/>
</dbReference>
<keyword evidence="2 3" id="KW-0040">ANK repeat</keyword>
<feature type="repeat" description="ANK" evidence="3">
    <location>
        <begin position="413"/>
        <end position="441"/>
    </location>
</feature>
<feature type="non-terminal residue" evidence="4">
    <location>
        <position position="1"/>
    </location>
</feature>
<dbReference type="EMBL" id="CABFNP030001307">
    <property type="protein sequence ID" value="CAI6099072.1"/>
    <property type="molecule type" value="Genomic_DNA"/>
</dbReference>
<keyword evidence="1" id="KW-0677">Repeat</keyword>
<dbReference type="PROSITE" id="PS50088">
    <property type="entry name" value="ANK_REPEAT"/>
    <property type="match status" value="3"/>
</dbReference>
<evidence type="ECO:0000313" key="4">
    <source>
        <dbReference type="EMBL" id="CAI6099072.1"/>
    </source>
</evidence>
<gene>
    <name evidence="4" type="ORF">CCHLO57077_00014359</name>
</gene>
<comment type="caution">
    <text evidence="4">The sequence shown here is derived from an EMBL/GenBank/DDBJ whole genome shotgun (WGS) entry which is preliminary data.</text>
</comment>
<dbReference type="Gene3D" id="1.25.40.20">
    <property type="entry name" value="Ankyrin repeat-containing domain"/>
    <property type="match status" value="1"/>
</dbReference>
<dbReference type="InterPro" id="IPR036770">
    <property type="entry name" value="Ankyrin_rpt-contain_sf"/>
</dbReference>
<proteinExistence type="predicted"/>
<dbReference type="SUPFAM" id="SSF48403">
    <property type="entry name" value="Ankyrin repeat"/>
    <property type="match status" value="2"/>
</dbReference>
<evidence type="ECO:0000256" key="3">
    <source>
        <dbReference type="PROSITE-ProRule" id="PRU00023"/>
    </source>
</evidence>
<dbReference type="PROSITE" id="PS50297">
    <property type="entry name" value="ANK_REP_REGION"/>
    <property type="match status" value="3"/>
</dbReference>
<dbReference type="PANTHER" id="PTHR24198">
    <property type="entry name" value="ANKYRIN REPEAT AND PROTEIN KINASE DOMAIN-CONTAINING PROTEIN"/>
    <property type="match status" value="1"/>
</dbReference>
<evidence type="ECO:0000313" key="5">
    <source>
        <dbReference type="Proteomes" id="UP001160390"/>
    </source>
</evidence>
<sequence>APDSVFCHFLREYSLIPDKFNCEIIATFLEAGADVDAVAPCDCLDFDKRTPIFWSDTSSAGLHMAIVESFLRYSRVQQGQISQARLLQAAVESCGALRAYLQTLTADTSEVNWHLESCLAKAFSLKATSDSSFIGRRIQLIHNLLLSDVDPTLPSICGALSIQSMLNILVLWGQEWIEEQNEPLPQYFIEIKGQLLRHGALWDELDWEHIFIRDSLGILPMLGSLGVEFKSLDGRTLNCAAAAGNLEATQWLLDAGVDLLLQHGAKLPVDIRGNSLARLLHCALQMYLGWQGTYPRVRRDSSGNLYLGMIKVILALGPDMRQPHAGDPDLLEACFIHCPELGDETECCLAAFELLLEHGAPITPSALATAIGLGGRPDLINQLIHTGLDVHSYATERRKVRLDLERRSWAMNQAFSPVQAAVYRNNPKQITLLLEKGADINQPAFNDRGVTALQAACQIEEQPGERGTRLRMVKFLLELGADADGPPAQKNGFSALQIAASKRDLEIALILLHRGADPNTLGTADWRAGLTALDFAAERGRLDMLQLLLTVGGRSGSPGRSGVDGAVELARKKRYYAIVKYLEAHAESRSGSSPDWVHKGKLFH</sequence>
<accession>A0AA35VKZ1</accession>
<dbReference type="AlphaFoldDB" id="A0AA35VKZ1"/>
<dbReference type="SMART" id="SM00248">
    <property type="entry name" value="ANK"/>
    <property type="match status" value="5"/>
</dbReference>
<evidence type="ECO:0000256" key="2">
    <source>
        <dbReference type="ARBA" id="ARBA00023043"/>
    </source>
</evidence>
<reference evidence="4" key="1">
    <citation type="submission" date="2023-01" db="EMBL/GenBank/DDBJ databases">
        <authorList>
            <person name="Piombo E."/>
        </authorList>
    </citation>
    <scope>NUCLEOTIDE SEQUENCE</scope>
</reference>
<keyword evidence="5" id="KW-1185">Reference proteome</keyword>
<dbReference type="InterPro" id="IPR002110">
    <property type="entry name" value="Ankyrin_rpt"/>
</dbReference>
<feature type="repeat" description="ANK" evidence="3">
    <location>
        <begin position="528"/>
        <end position="552"/>
    </location>
</feature>
<organism evidence="4 5">
    <name type="scientific">Clonostachys chloroleuca</name>
    <dbReference type="NCBI Taxonomy" id="1926264"/>
    <lineage>
        <taxon>Eukaryota</taxon>
        <taxon>Fungi</taxon>
        <taxon>Dikarya</taxon>
        <taxon>Ascomycota</taxon>
        <taxon>Pezizomycotina</taxon>
        <taxon>Sordariomycetes</taxon>
        <taxon>Hypocreomycetidae</taxon>
        <taxon>Hypocreales</taxon>
        <taxon>Bionectriaceae</taxon>
        <taxon>Clonostachys</taxon>
    </lineage>
</organism>
<feature type="repeat" description="ANK" evidence="3">
    <location>
        <begin position="491"/>
        <end position="523"/>
    </location>
</feature>
<name>A0AA35VKZ1_9HYPO</name>
<dbReference type="PANTHER" id="PTHR24198:SF165">
    <property type="entry name" value="ANKYRIN REPEAT-CONTAINING PROTEIN-RELATED"/>
    <property type="match status" value="1"/>
</dbReference>
<protein>
    <submittedName>
        <fullName evidence="4">Uncharacterized protein</fullName>
    </submittedName>
</protein>